<dbReference type="CDD" id="cd00104">
    <property type="entry name" value="KAZAL_FS"/>
    <property type="match status" value="1"/>
</dbReference>
<dbReference type="Proteomes" id="UP000297549">
    <property type="component" value="Unassembled WGS sequence"/>
</dbReference>
<dbReference type="AlphaFoldDB" id="A0A4Z0Q7Z5"/>
<dbReference type="InterPro" id="IPR036058">
    <property type="entry name" value="Kazal_dom_sf"/>
</dbReference>
<protein>
    <submittedName>
        <fullName evidence="3">Kazal domain protein</fullName>
    </submittedName>
</protein>
<dbReference type="SUPFAM" id="SSF100895">
    <property type="entry name" value="Kazal-type serine protease inhibitors"/>
    <property type="match status" value="1"/>
</dbReference>
<evidence type="ECO:0000313" key="3">
    <source>
        <dbReference type="EMBL" id="TGE25539.1"/>
    </source>
</evidence>
<dbReference type="PROSITE" id="PS51257">
    <property type="entry name" value="PROKAR_LIPOPROTEIN"/>
    <property type="match status" value="1"/>
</dbReference>
<dbReference type="RefSeq" id="WP_135463117.1">
    <property type="nucleotide sequence ID" value="NZ_SRLC01000001.1"/>
</dbReference>
<gene>
    <name evidence="3" type="ORF">E5K00_10235</name>
</gene>
<reference evidence="3 4" key="1">
    <citation type="submission" date="2019-04" db="EMBL/GenBank/DDBJ databases">
        <authorList>
            <person name="Feng G."/>
            <person name="Zhang J."/>
            <person name="Zhu H."/>
        </authorList>
    </citation>
    <scope>NUCLEOTIDE SEQUENCE [LARGE SCALE GENOMIC DNA]</scope>
    <source>
        <strain evidence="3 4">JCM 31653</strain>
    </source>
</reference>
<name>A0A4Z0Q7Z5_9BACT</name>
<evidence type="ECO:0000259" key="2">
    <source>
        <dbReference type="PROSITE" id="PS51465"/>
    </source>
</evidence>
<feature type="domain" description="Kazal-like" evidence="2">
    <location>
        <begin position="24"/>
        <end position="78"/>
    </location>
</feature>
<dbReference type="SMART" id="SM00280">
    <property type="entry name" value="KAZAL"/>
    <property type="match status" value="1"/>
</dbReference>
<dbReference type="InterPro" id="IPR053265">
    <property type="entry name" value="Serpin"/>
</dbReference>
<comment type="caution">
    <text evidence="3">The sequence shown here is derived from an EMBL/GenBank/DDBJ whole genome shotgun (WGS) entry which is preliminary data.</text>
</comment>
<dbReference type="OrthoDB" id="9800302at2"/>
<keyword evidence="1" id="KW-0732">Signal</keyword>
<dbReference type="EMBL" id="SRLC01000001">
    <property type="protein sequence ID" value="TGE25539.1"/>
    <property type="molecule type" value="Genomic_DNA"/>
</dbReference>
<feature type="chain" id="PRO_5021217548" evidence="1">
    <location>
        <begin position="26"/>
        <end position="83"/>
    </location>
</feature>
<dbReference type="Gene3D" id="3.30.60.30">
    <property type="match status" value="1"/>
</dbReference>
<dbReference type="Pfam" id="PF00050">
    <property type="entry name" value="Kazal_1"/>
    <property type="match status" value="1"/>
</dbReference>
<keyword evidence="4" id="KW-1185">Reference proteome</keyword>
<dbReference type="PANTHER" id="PTHR21131">
    <property type="entry name" value="SERINE-TYPE ENDOPEPTIDASE INHIBITOR"/>
    <property type="match status" value="1"/>
</dbReference>
<dbReference type="PANTHER" id="PTHR21131:SF0">
    <property type="entry name" value="GEO10195P1-RELATED"/>
    <property type="match status" value="1"/>
</dbReference>
<organism evidence="3 4">
    <name type="scientific">Hymenobacter aquaticus</name>
    <dbReference type="NCBI Taxonomy" id="1867101"/>
    <lineage>
        <taxon>Bacteria</taxon>
        <taxon>Pseudomonadati</taxon>
        <taxon>Bacteroidota</taxon>
        <taxon>Cytophagia</taxon>
        <taxon>Cytophagales</taxon>
        <taxon>Hymenobacteraceae</taxon>
        <taxon>Hymenobacter</taxon>
    </lineage>
</organism>
<sequence>MFRTGAALLLLSSLLACNRATPPTAAGPACIDPTKIRQDAMCTMDYNPVCGCDGKTYGNACVATNAGVTSFTKGECPPASTTN</sequence>
<evidence type="ECO:0000313" key="4">
    <source>
        <dbReference type="Proteomes" id="UP000297549"/>
    </source>
</evidence>
<dbReference type="PROSITE" id="PS51465">
    <property type="entry name" value="KAZAL_2"/>
    <property type="match status" value="1"/>
</dbReference>
<evidence type="ECO:0000256" key="1">
    <source>
        <dbReference type="SAM" id="SignalP"/>
    </source>
</evidence>
<feature type="signal peptide" evidence="1">
    <location>
        <begin position="1"/>
        <end position="25"/>
    </location>
</feature>
<accession>A0A4Z0Q7Z5</accession>
<dbReference type="InterPro" id="IPR002350">
    <property type="entry name" value="Kazal_dom"/>
</dbReference>
<proteinExistence type="predicted"/>